<name>A0A1E4SUM1_9ASCO</name>
<dbReference type="AlphaFoldDB" id="A0A1E4SUM1"/>
<dbReference type="PANTHER" id="PTHR13126:SF0">
    <property type="entry name" value="ATP SYNTHASE MITOCHONDRIAL F1 COMPLEX ASSEMBLY FACTOR 1"/>
    <property type="match status" value="1"/>
</dbReference>
<dbReference type="Pfam" id="PF06644">
    <property type="entry name" value="ATP11"/>
    <property type="match status" value="1"/>
</dbReference>
<keyword evidence="3" id="KW-0809">Transit peptide</keyword>
<evidence type="ECO:0000313" key="7">
    <source>
        <dbReference type="Proteomes" id="UP000094801"/>
    </source>
</evidence>
<evidence type="ECO:0000256" key="3">
    <source>
        <dbReference type="ARBA" id="ARBA00022946"/>
    </source>
</evidence>
<organism evidence="6 7">
    <name type="scientific">[Candida] arabinofermentans NRRL YB-2248</name>
    <dbReference type="NCBI Taxonomy" id="983967"/>
    <lineage>
        <taxon>Eukaryota</taxon>
        <taxon>Fungi</taxon>
        <taxon>Dikarya</taxon>
        <taxon>Ascomycota</taxon>
        <taxon>Saccharomycotina</taxon>
        <taxon>Pichiomycetes</taxon>
        <taxon>Pichiales</taxon>
        <taxon>Pichiaceae</taxon>
        <taxon>Ogataea</taxon>
        <taxon>Ogataea/Candida clade</taxon>
    </lineage>
</organism>
<dbReference type="Proteomes" id="UP000094801">
    <property type="component" value="Unassembled WGS sequence"/>
</dbReference>
<reference evidence="7" key="1">
    <citation type="submission" date="2016-04" db="EMBL/GenBank/DDBJ databases">
        <title>Comparative genomics of biotechnologically important yeasts.</title>
        <authorList>
            <consortium name="DOE Joint Genome Institute"/>
            <person name="Riley R."/>
            <person name="Haridas S."/>
            <person name="Wolfe K.H."/>
            <person name="Lopes M.R."/>
            <person name="Hittinger C.T."/>
            <person name="Goker M."/>
            <person name="Salamov A."/>
            <person name="Wisecaver J."/>
            <person name="Long T.M."/>
            <person name="Aerts A.L."/>
            <person name="Barry K."/>
            <person name="Choi C."/>
            <person name="Clum A."/>
            <person name="Coughlan A.Y."/>
            <person name="Deshpande S."/>
            <person name="Douglass A.P."/>
            <person name="Hanson S.J."/>
            <person name="Klenk H.-P."/>
            <person name="Labutti K."/>
            <person name="Lapidus A."/>
            <person name="Lindquist E."/>
            <person name="Lipzen A."/>
            <person name="Meier-Kolthoff J.P."/>
            <person name="Ohm R.A."/>
            <person name="Otillar R.P."/>
            <person name="Pangilinan J."/>
            <person name="Peng Y."/>
            <person name="Rokas A."/>
            <person name="Rosa C.A."/>
            <person name="Scheuner C."/>
            <person name="Sibirny A.A."/>
            <person name="Slot J.C."/>
            <person name="Stielow J.B."/>
            <person name="Sun H."/>
            <person name="Kurtzman C.P."/>
            <person name="Blackwell M."/>
            <person name="Grigoriev I.V."/>
            <person name="Jeffries T.W."/>
        </authorList>
    </citation>
    <scope>NUCLEOTIDE SEQUENCE [LARGE SCALE GENOMIC DNA]</scope>
    <source>
        <strain evidence="7">NRRL YB-2248</strain>
    </source>
</reference>
<evidence type="ECO:0000256" key="2">
    <source>
        <dbReference type="ARBA" id="ARBA00009116"/>
    </source>
</evidence>
<dbReference type="GO" id="GO:0005739">
    <property type="term" value="C:mitochondrion"/>
    <property type="evidence" value="ECO:0007669"/>
    <property type="project" value="UniProtKB-SubCell"/>
</dbReference>
<evidence type="ECO:0000313" key="6">
    <source>
        <dbReference type="EMBL" id="ODV83198.1"/>
    </source>
</evidence>
<keyword evidence="4" id="KW-0496">Mitochondrion</keyword>
<evidence type="ECO:0000256" key="4">
    <source>
        <dbReference type="ARBA" id="ARBA00023128"/>
    </source>
</evidence>
<dbReference type="OrthoDB" id="16535at2759"/>
<keyword evidence="5" id="KW-0175">Coiled coil</keyword>
<dbReference type="STRING" id="983967.A0A1E4SUM1"/>
<sequence>MSLIKGQFRSAVFSNLVSKRYKDKLENKAKELGASNTDELKEKLKSQIEKTKKEMNSIDPLVELEKFEQEQVKKAAEARMKAKKGMGPVDPSTPVSPYKTLDSFVKLDKLQELGSKELEFIWRARFQSKENTLSALVPAEVFDKLYVNARKNPTFVLPLPKEEAEIDLPEAEGVPMEMHFVQWNFVGPETTHVLITSLAEYKLHKEYARPHTTIMFHQELSKNKGVVMMNGQVEEQAPVTLAESQLLLLNLQRFYGGLGDGTSEISQRRLKLLGAFNHGSSIFSMDELIELSQSLEN</sequence>
<dbReference type="GO" id="GO:0033615">
    <property type="term" value="P:mitochondrial proton-transporting ATP synthase complex assembly"/>
    <property type="evidence" value="ECO:0007669"/>
    <property type="project" value="TreeGrafter"/>
</dbReference>
<proteinExistence type="inferred from homology"/>
<evidence type="ECO:0000256" key="5">
    <source>
        <dbReference type="SAM" id="Coils"/>
    </source>
</evidence>
<comment type="subcellular location">
    <subcellularLocation>
        <location evidence="1">Mitochondrion</location>
    </subcellularLocation>
</comment>
<accession>A0A1E4SUM1</accession>
<protein>
    <submittedName>
        <fullName evidence="6">Uncharacterized protein</fullName>
    </submittedName>
</protein>
<dbReference type="InterPro" id="IPR010591">
    <property type="entry name" value="ATP11"/>
</dbReference>
<comment type="similarity">
    <text evidence="2">Belongs to the ATP11 family.</text>
</comment>
<dbReference type="PANTHER" id="PTHR13126">
    <property type="entry name" value="CHAPERONE ATP11"/>
    <property type="match status" value="1"/>
</dbReference>
<keyword evidence="7" id="KW-1185">Reference proteome</keyword>
<dbReference type="EMBL" id="KV453866">
    <property type="protein sequence ID" value="ODV83198.1"/>
    <property type="molecule type" value="Genomic_DNA"/>
</dbReference>
<gene>
    <name evidence="6" type="ORF">CANARDRAFT_177844</name>
</gene>
<feature type="coiled-coil region" evidence="5">
    <location>
        <begin position="22"/>
        <end position="54"/>
    </location>
</feature>
<evidence type="ECO:0000256" key="1">
    <source>
        <dbReference type="ARBA" id="ARBA00004173"/>
    </source>
</evidence>